<evidence type="ECO:0000313" key="5">
    <source>
        <dbReference type="EMBL" id="KAL0637578.1"/>
    </source>
</evidence>
<dbReference type="InterPro" id="IPR017853">
    <property type="entry name" value="GH"/>
</dbReference>
<evidence type="ECO:0000256" key="4">
    <source>
        <dbReference type="ARBA" id="ARBA00049426"/>
    </source>
</evidence>
<sequence>MYINTILSPALGKTTILKQGDNSIRFVALIETSHDSARRSKGWTVQLWHSSGAEWQATDFILNNDPSLVVGCEKTPDLRQLVYTLDLNSENAKPLQFTLRFKPDENSPWIWSKDQTGAADGRLVFQAASDIIQQDPFHFSELFEKPDCALSIKASPSQVSGVEVFEVKLSSAWMGPRQGTAPFAIDKDALMAGYIRSDGRHVVVLGVSGIDDCTTYVHASTGRIVLKTRNDGAVDQYHRVIVTTGLEYQRTVDAAFYKAREMIRALVTQSDTAVEKEENPEDEPVPVPAWYETWRYDGLAYCTWNALGRELSEDRILAALQDLSNNGIYVSTLIIDDNWQSLDNDRRWDKFEANSNFPKGLAHTTSEIRRRFKNIKHIAVWHALLGYWEGIAPGGWIDNNYKCTTVKWHGGWDVRVVDEPDVGRMYNDFYKFLVASGVDAVKCDVEATIDEFDDGTVRQRLGRAYQDAFKLYSLKWFSRRVIYCMAHIPYIFFRSLLPHDSPRVLFRNSDDFFPDIPSSHAWHIFANTMNNIFTSHLNGLPDWDMFQSALPEYGALHAAARCISGGPIYITDSPGQHDVGLIRQMSALSPQGHTVLLRPSCVALPIDPFVVYNNNHLLKVGNFCGSVGGSSLMAVFNISEMENSELISIDEFPGIVPGTKYAVRSHRTGGVSGTHVRGEGSLIPTTLPQNGWEFYNAAPTRELVHADDKSSFSVGVFGLISAMSGAAAIVSQSVNTETERAVISVTLKALGILGFYISNLASRDTSNLLITISGNVIPLDTMKKSANSDVVLEVDIDTAWKQLGLSAGWSNEVTVVLYIQ</sequence>
<dbReference type="EMBL" id="JBBBZM010000033">
    <property type="protein sequence ID" value="KAL0637578.1"/>
    <property type="molecule type" value="Genomic_DNA"/>
</dbReference>
<comment type="catalytic activity">
    <reaction evidence="4">
        <text>alpha-D-galactosyl-(1-&gt;3)-1D-myo-inositol + sucrose = raffinose + myo-inositol</text>
        <dbReference type="Rhea" id="RHEA:20161"/>
        <dbReference type="ChEBI" id="CHEBI:16634"/>
        <dbReference type="ChEBI" id="CHEBI:17268"/>
        <dbReference type="ChEBI" id="CHEBI:17505"/>
        <dbReference type="ChEBI" id="CHEBI:17992"/>
        <dbReference type="EC" id="2.4.1.82"/>
    </reaction>
</comment>
<dbReference type="SUPFAM" id="SSF51445">
    <property type="entry name" value="(Trans)glycosidases"/>
    <property type="match status" value="1"/>
</dbReference>
<protein>
    <recommendedName>
        <fullName evidence="7">Alpha-galactosidase</fullName>
    </recommendedName>
</protein>
<comment type="caution">
    <text evidence="5">The sequence shown here is derived from an EMBL/GenBank/DDBJ whole genome shotgun (WGS) entry which is preliminary data.</text>
</comment>
<dbReference type="PANTHER" id="PTHR31268">
    <property type="match status" value="1"/>
</dbReference>
<name>A0ABR3GNX8_9PEZI</name>
<evidence type="ECO:0000256" key="2">
    <source>
        <dbReference type="ARBA" id="ARBA00007240"/>
    </source>
</evidence>
<proteinExistence type="inferred from homology"/>
<accession>A0ABR3GNX8</accession>
<dbReference type="Pfam" id="PF05691">
    <property type="entry name" value="Raffinose_syn"/>
    <property type="match status" value="2"/>
</dbReference>
<dbReference type="Gene3D" id="3.20.20.70">
    <property type="entry name" value="Aldolase class I"/>
    <property type="match status" value="1"/>
</dbReference>
<evidence type="ECO:0000256" key="1">
    <source>
        <dbReference type="ARBA" id="ARBA00001255"/>
    </source>
</evidence>
<evidence type="ECO:0000256" key="3">
    <source>
        <dbReference type="ARBA" id="ARBA00023277"/>
    </source>
</evidence>
<keyword evidence="3" id="KW-0119">Carbohydrate metabolism</keyword>
<comment type="similarity">
    <text evidence="2">Belongs to the glycosyl hydrolases 36 family.</text>
</comment>
<evidence type="ECO:0008006" key="7">
    <source>
        <dbReference type="Google" id="ProtNLM"/>
    </source>
</evidence>
<dbReference type="InterPro" id="IPR008811">
    <property type="entry name" value="Glycosyl_hydrolases_36"/>
</dbReference>
<organism evidence="5 6">
    <name type="scientific">Discina gigas</name>
    <dbReference type="NCBI Taxonomy" id="1032678"/>
    <lineage>
        <taxon>Eukaryota</taxon>
        <taxon>Fungi</taxon>
        <taxon>Dikarya</taxon>
        <taxon>Ascomycota</taxon>
        <taxon>Pezizomycotina</taxon>
        <taxon>Pezizomycetes</taxon>
        <taxon>Pezizales</taxon>
        <taxon>Discinaceae</taxon>
        <taxon>Discina</taxon>
    </lineage>
</organism>
<gene>
    <name evidence="5" type="ORF">Q9L58_003467</name>
</gene>
<evidence type="ECO:0000313" key="6">
    <source>
        <dbReference type="Proteomes" id="UP001447188"/>
    </source>
</evidence>
<dbReference type="PANTHER" id="PTHR31268:SF32">
    <property type="entry name" value="GALACTINOL--SUCROSE GALACTOSYLTRANSFERASE 2-RELATED"/>
    <property type="match status" value="1"/>
</dbReference>
<dbReference type="InterPro" id="IPR013785">
    <property type="entry name" value="Aldolase_TIM"/>
</dbReference>
<keyword evidence="6" id="KW-1185">Reference proteome</keyword>
<dbReference type="Proteomes" id="UP001447188">
    <property type="component" value="Unassembled WGS sequence"/>
</dbReference>
<reference evidence="5 6" key="1">
    <citation type="submission" date="2024-02" db="EMBL/GenBank/DDBJ databases">
        <title>Discinaceae phylogenomics.</title>
        <authorList>
            <person name="Dirks A.C."/>
            <person name="James T.Y."/>
        </authorList>
    </citation>
    <scope>NUCLEOTIDE SEQUENCE [LARGE SCALE GENOMIC DNA]</scope>
    <source>
        <strain evidence="5 6">ACD0624</strain>
    </source>
</reference>
<comment type="catalytic activity">
    <reaction evidence="1">
        <text>Hydrolysis of terminal, non-reducing alpha-D-galactose residues in alpha-D-galactosides, including galactose oligosaccharides, galactomannans and galactolipids.</text>
        <dbReference type="EC" id="3.2.1.22"/>
    </reaction>
</comment>